<gene>
    <name evidence="2" type="ORF">Vau01_100270</name>
</gene>
<dbReference type="Proteomes" id="UP000612585">
    <property type="component" value="Unassembled WGS sequence"/>
</dbReference>
<organism evidence="2 3">
    <name type="scientific">Virgisporangium aurantiacum</name>
    <dbReference type="NCBI Taxonomy" id="175570"/>
    <lineage>
        <taxon>Bacteria</taxon>
        <taxon>Bacillati</taxon>
        <taxon>Actinomycetota</taxon>
        <taxon>Actinomycetes</taxon>
        <taxon>Micromonosporales</taxon>
        <taxon>Micromonosporaceae</taxon>
        <taxon>Virgisporangium</taxon>
    </lineage>
</organism>
<accession>A0A8J3ZJ73</accession>
<evidence type="ECO:0000313" key="2">
    <source>
        <dbReference type="EMBL" id="GIJ62511.1"/>
    </source>
</evidence>
<sequence>MPRGGDGVDPGDRKEAREAARAAREAAAREARERWPNREPSGRSYGEIWDAPHLWTNNDNKAGPAVAVCRIVDKDGKLVATGQGSGNSPLEAREKAWKFSAFERGGRTDVIMEKCDYPR</sequence>
<evidence type="ECO:0000256" key="1">
    <source>
        <dbReference type="SAM" id="MobiDB-lite"/>
    </source>
</evidence>
<comment type="caution">
    <text evidence="2">The sequence shown here is derived from an EMBL/GenBank/DDBJ whole genome shotgun (WGS) entry which is preliminary data.</text>
</comment>
<name>A0A8J3ZJ73_9ACTN</name>
<evidence type="ECO:0000313" key="3">
    <source>
        <dbReference type="Proteomes" id="UP000612585"/>
    </source>
</evidence>
<feature type="region of interest" description="Disordered" evidence="1">
    <location>
        <begin position="1"/>
        <end position="48"/>
    </location>
</feature>
<keyword evidence="3" id="KW-1185">Reference proteome</keyword>
<reference evidence="2" key="1">
    <citation type="submission" date="2021-01" db="EMBL/GenBank/DDBJ databases">
        <title>Whole genome shotgun sequence of Virgisporangium aurantiacum NBRC 16421.</title>
        <authorList>
            <person name="Komaki H."/>
            <person name="Tamura T."/>
        </authorList>
    </citation>
    <scope>NUCLEOTIDE SEQUENCE</scope>
    <source>
        <strain evidence="2">NBRC 16421</strain>
    </source>
</reference>
<dbReference type="EMBL" id="BOPG01000079">
    <property type="protein sequence ID" value="GIJ62511.1"/>
    <property type="molecule type" value="Genomic_DNA"/>
</dbReference>
<proteinExistence type="predicted"/>
<feature type="compositionally biased region" description="Basic and acidic residues" evidence="1">
    <location>
        <begin position="10"/>
        <end position="41"/>
    </location>
</feature>
<protein>
    <submittedName>
        <fullName evidence="2">Uncharacterized protein</fullName>
    </submittedName>
</protein>
<dbReference type="AlphaFoldDB" id="A0A8J3ZJ73"/>